<comment type="caution">
    <text evidence="7">The sequence shown here is derived from an EMBL/GenBank/DDBJ whole genome shotgun (WGS) entry which is preliminary data.</text>
</comment>
<dbReference type="Pfam" id="PF00512">
    <property type="entry name" value="HisKA"/>
    <property type="match status" value="1"/>
</dbReference>
<proteinExistence type="predicted"/>
<dbReference type="InterPro" id="IPR048760">
    <property type="entry name" value="VP0354-like_sensor_dom"/>
</dbReference>
<reference evidence="7" key="1">
    <citation type="journal article" date="2015" name="Nature">
        <title>Complex archaea that bridge the gap between prokaryotes and eukaryotes.</title>
        <authorList>
            <person name="Spang A."/>
            <person name="Saw J.H."/>
            <person name="Jorgensen S.L."/>
            <person name="Zaremba-Niedzwiedzka K."/>
            <person name="Martijn J."/>
            <person name="Lind A.E."/>
            <person name="van Eijk R."/>
            <person name="Schleper C."/>
            <person name="Guy L."/>
            <person name="Ettema T.J."/>
        </authorList>
    </citation>
    <scope>NUCLEOTIDE SEQUENCE</scope>
</reference>
<dbReference type="GO" id="GO:0000156">
    <property type="term" value="F:phosphorelay response regulator activity"/>
    <property type="evidence" value="ECO:0007669"/>
    <property type="project" value="TreeGrafter"/>
</dbReference>
<keyword evidence="4" id="KW-0418">Kinase</keyword>
<dbReference type="InterPro" id="IPR029151">
    <property type="entry name" value="Sensor-like_sf"/>
</dbReference>
<dbReference type="EC" id="2.7.13.3" evidence="2"/>
<dbReference type="SUPFAM" id="SSF103190">
    <property type="entry name" value="Sensory domain-like"/>
    <property type="match status" value="2"/>
</dbReference>
<dbReference type="Pfam" id="PF00672">
    <property type="entry name" value="HAMP"/>
    <property type="match status" value="1"/>
</dbReference>
<dbReference type="SUPFAM" id="SSF47384">
    <property type="entry name" value="Homodimeric domain of signal transducing histidine kinase"/>
    <property type="match status" value="1"/>
</dbReference>
<dbReference type="Gene3D" id="1.10.287.130">
    <property type="match status" value="1"/>
</dbReference>
<feature type="domain" description="HAMP" evidence="6">
    <location>
        <begin position="344"/>
        <end position="399"/>
    </location>
</feature>
<evidence type="ECO:0000256" key="5">
    <source>
        <dbReference type="SAM" id="Phobius"/>
    </source>
</evidence>
<dbReference type="SUPFAM" id="SSF158472">
    <property type="entry name" value="HAMP domain-like"/>
    <property type="match status" value="1"/>
</dbReference>
<dbReference type="Gene3D" id="6.10.340.10">
    <property type="match status" value="1"/>
</dbReference>
<evidence type="ECO:0000256" key="3">
    <source>
        <dbReference type="ARBA" id="ARBA00022679"/>
    </source>
</evidence>
<dbReference type="InterPro" id="IPR003661">
    <property type="entry name" value="HisK_dim/P_dom"/>
</dbReference>
<evidence type="ECO:0000256" key="2">
    <source>
        <dbReference type="ARBA" id="ARBA00012438"/>
    </source>
</evidence>
<evidence type="ECO:0000313" key="7">
    <source>
        <dbReference type="EMBL" id="KKL69802.1"/>
    </source>
</evidence>
<name>A0A0F9H3D1_9ZZZZ</name>
<feature type="non-terminal residue" evidence="7">
    <location>
        <position position="538"/>
    </location>
</feature>
<dbReference type="SMART" id="SM00388">
    <property type="entry name" value="HisKA"/>
    <property type="match status" value="1"/>
</dbReference>
<feature type="transmembrane region" description="Helical" evidence="5">
    <location>
        <begin position="12"/>
        <end position="31"/>
    </location>
</feature>
<dbReference type="PANTHER" id="PTHR42878">
    <property type="entry name" value="TWO-COMPONENT HISTIDINE KINASE"/>
    <property type="match status" value="1"/>
</dbReference>
<dbReference type="GO" id="GO:0007234">
    <property type="term" value="P:osmosensory signaling via phosphorelay pathway"/>
    <property type="evidence" value="ECO:0007669"/>
    <property type="project" value="TreeGrafter"/>
</dbReference>
<keyword evidence="5" id="KW-0812">Transmembrane</keyword>
<dbReference type="InterPro" id="IPR036097">
    <property type="entry name" value="HisK_dim/P_sf"/>
</dbReference>
<organism evidence="7">
    <name type="scientific">marine sediment metagenome</name>
    <dbReference type="NCBI Taxonomy" id="412755"/>
    <lineage>
        <taxon>unclassified sequences</taxon>
        <taxon>metagenomes</taxon>
        <taxon>ecological metagenomes</taxon>
    </lineage>
</organism>
<evidence type="ECO:0000256" key="4">
    <source>
        <dbReference type="ARBA" id="ARBA00022777"/>
    </source>
</evidence>
<dbReference type="Pfam" id="PF21623">
    <property type="entry name" value="HK_sensor_dom_bact"/>
    <property type="match status" value="1"/>
</dbReference>
<dbReference type="AlphaFoldDB" id="A0A0F9H3D1"/>
<dbReference type="GO" id="GO:0016020">
    <property type="term" value="C:membrane"/>
    <property type="evidence" value="ECO:0007669"/>
    <property type="project" value="InterPro"/>
</dbReference>
<comment type="catalytic activity">
    <reaction evidence="1">
        <text>ATP + protein L-histidine = ADP + protein N-phospho-L-histidine.</text>
        <dbReference type="EC" id="2.7.13.3"/>
    </reaction>
</comment>
<dbReference type="PANTHER" id="PTHR42878:SF15">
    <property type="entry name" value="BACTERIOPHYTOCHROME"/>
    <property type="match status" value="1"/>
</dbReference>
<dbReference type="CDD" id="cd06225">
    <property type="entry name" value="HAMP"/>
    <property type="match status" value="1"/>
</dbReference>
<keyword evidence="3" id="KW-0808">Transferase</keyword>
<feature type="transmembrane region" description="Helical" evidence="5">
    <location>
        <begin position="318"/>
        <end position="342"/>
    </location>
</feature>
<dbReference type="GO" id="GO:0000155">
    <property type="term" value="F:phosphorelay sensor kinase activity"/>
    <property type="evidence" value="ECO:0007669"/>
    <property type="project" value="InterPro"/>
</dbReference>
<sequence length="538" mass="61710">MFKIRDKILVTFLSVVIIPIIITGTFFGIYMTKVLRRDKIVEFHQSTKSKSEKVIYFMRSIENDIISLGNNVFLLNLIEAIRSNDTEQIGSCKFEVGNLFRMFSESRGIYDQIRYIDKSGQEIVRVNAGQEYAYIVPPEELRDKSHRYYFKKALKLKEGDVYVSSLDLNREQRGTGPDHNTVLRYAIPVFDSIKDGKKQNRGIIALNVQAYFLLKNILTSEYKKGVNSYLLDKEGFYLLHPDITKQWGGQSGLNTGKNLKNDFPQEISSLFLSGQSGNKLVDKQFVNFIPIHFNPLDNERYWILLESLPKSIIYSSIYTFYVILGVLAVFLITGVVIAAFVFSRKLTRPLNALVKGVTTIAEHDLDELDYHITATSNDEIAFLTFSFNKMVYNLGKARRKLLDYALNLEKKVDHKTEEVLEKADELKKINEELEDFVYIISHDLKEPLFAIEGHTSRLLKTHKDALDDKGKFYINRTKVNIEKMSLKINEIMEVLKVGRVTYDLKSNDSGAIVREVVSALESKIGENKINVSIQDNLP</sequence>
<dbReference type="SMART" id="SM00304">
    <property type="entry name" value="HAMP"/>
    <property type="match status" value="1"/>
</dbReference>
<keyword evidence="5" id="KW-0472">Membrane</keyword>
<evidence type="ECO:0000259" key="6">
    <source>
        <dbReference type="PROSITE" id="PS50885"/>
    </source>
</evidence>
<dbReference type="PROSITE" id="PS50885">
    <property type="entry name" value="HAMP"/>
    <property type="match status" value="1"/>
</dbReference>
<evidence type="ECO:0000256" key="1">
    <source>
        <dbReference type="ARBA" id="ARBA00000085"/>
    </source>
</evidence>
<dbReference type="InterPro" id="IPR050351">
    <property type="entry name" value="BphY/WalK/GraS-like"/>
</dbReference>
<dbReference type="InterPro" id="IPR003660">
    <property type="entry name" value="HAMP_dom"/>
</dbReference>
<dbReference type="GO" id="GO:0030295">
    <property type="term" value="F:protein kinase activator activity"/>
    <property type="evidence" value="ECO:0007669"/>
    <property type="project" value="TreeGrafter"/>
</dbReference>
<protein>
    <recommendedName>
        <fullName evidence="2">histidine kinase</fullName>
        <ecNumber evidence="2">2.7.13.3</ecNumber>
    </recommendedName>
</protein>
<gene>
    <name evidence="7" type="ORF">LCGC14_2111280</name>
</gene>
<dbReference type="Gene3D" id="3.30.450.20">
    <property type="entry name" value="PAS domain"/>
    <property type="match status" value="2"/>
</dbReference>
<accession>A0A0F9H3D1</accession>
<dbReference type="CDD" id="cd00082">
    <property type="entry name" value="HisKA"/>
    <property type="match status" value="1"/>
</dbReference>
<keyword evidence="5" id="KW-1133">Transmembrane helix</keyword>
<dbReference type="EMBL" id="LAZR01026098">
    <property type="protein sequence ID" value="KKL69802.1"/>
    <property type="molecule type" value="Genomic_DNA"/>
</dbReference>